<proteinExistence type="predicted"/>
<dbReference type="EMBL" id="EAAA01000642">
    <property type="status" value="NOT_ANNOTATED_CDS"/>
    <property type="molecule type" value="Genomic_DNA"/>
</dbReference>
<dbReference type="HOGENOM" id="CLU_1264069_0_0_1"/>
<feature type="compositionally biased region" description="Polar residues" evidence="1">
    <location>
        <begin position="28"/>
        <end position="43"/>
    </location>
</feature>
<name>F6PYX2_CIOIN</name>
<reference evidence="2" key="2">
    <citation type="journal article" date="2008" name="Genome Biol.">
        <title>Improved genome assembly and evidence-based global gene model set for the chordate Ciona intestinalis: new insight into intron and operon populations.</title>
        <authorList>
            <person name="Satou Y."/>
            <person name="Mineta K."/>
            <person name="Ogasawara M."/>
            <person name="Sasakura Y."/>
            <person name="Shoguchi E."/>
            <person name="Ueno K."/>
            <person name="Yamada L."/>
            <person name="Matsumoto J."/>
            <person name="Wasserscheid J."/>
            <person name="Dewar K."/>
            <person name="Wiley G.B."/>
            <person name="Macmil S.L."/>
            <person name="Roe B.A."/>
            <person name="Zeller R.W."/>
            <person name="Hastings K.E."/>
            <person name="Lemaire P."/>
            <person name="Lindquist E."/>
            <person name="Endo T."/>
            <person name="Hotta K."/>
            <person name="Inaba K."/>
        </authorList>
    </citation>
    <scope>NUCLEOTIDE SEQUENCE [LARGE SCALE GENOMIC DNA]</scope>
    <source>
        <strain evidence="2">wild type</strain>
    </source>
</reference>
<evidence type="ECO:0000313" key="3">
    <source>
        <dbReference type="Proteomes" id="UP000008144"/>
    </source>
</evidence>
<dbReference type="Ensembl" id="ENSCINT00000009562.3">
    <property type="protein sequence ID" value="ENSCINP00000009562.3"/>
    <property type="gene ID" value="ENSCING00000004629.3"/>
</dbReference>
<keyword evidence="3" id="KW-1185">Reference proteome</keyword>
<feature type="region of interest" description="Disordered" evidence="1">
    <location>
        <begin position="1"/>
        <end position="166"/>
    </location>
</feature>
<sequence>MATSSNKMKLLPIGKSYEKVTSRRPLHSQFSPNKKCTNLSQSPLKYKQRKHRTGNLVSKTIKDDNGHASNDDFWGNAESLWNEPEESSWESLKQTEKVSSEISESSEVVIQDSSSDSDVNIMDTEVSNNNEKSSNSERTFGLSESNLEVESDSSKTTTEPPDDDDDDVIIVSQTEEKFEYWDIKRTIKTMVNNLMTNREGEASLECLSPDLVARRMKVL</sequence>
<organism evidence="2 3">
    <name type="scientific">Ciona intestinalis</name>
    <name type="common">Transparent sea squirt</name>
    <name type="synonym">Ascidia intestinalis</name>
    <dbReference type="NCBI Taxonomy" id="7719"/>
    <lineage>
        <taxon>Eukaryota</taxon>
        <taxon>Metazoa</taxon>
        <taxon>Chordata</taxon>
        <taxon>Tunicata</taxon>
        <taxon>Ascidiacea</taxon>
        <taxon>Phlebobranchia</taxon>
        <taxon>Cionidae</taxon>
        <taxon>Ciona</taxon>
    </lineage>
</organism>
<evidence type="ECO:0000256" key="1">
    <source>
        <dbReference type="SAM" id="MobiDB-lite"/>
    </source>
</evidence>
<reference evidence="3" key="1">
    <citation type="journal article" date="2002" name="Science">
        <title>The draft genome of Ciona intestinalis: insights into chordate and vertebrate origins.</title>
        <authorList>
            <person name="Dehal P."/>
            <person name="Satou Y."/>
            <person name="Campbell R.K."/>
            <person name="Chapman J."/>
            <person name="Degnan B."/>
            <person name="De Tomaso A."/>
            <person name="Davidson B."/>
            <person name="Di Gregorio A."/>
            <person name="Gelpke M."/>
            <person name="Goodstein D.M."/>
            <person name="Harafuji N."/>
            <person name="Hastings K.E."/>
            <person name="Ho I."/>
            <person name="Hotta K."/>
            <person name="Huang W."/>
            <person name="Kawashima T."/>
            <person name="Lemaire P."/>
            <person name="Martinez D."/>
            <person name="Meinertzhagen I.A."/>
            <person name="Necula S."/>
            <person name="Nonaka M."/>
            <person name="Putnam N."/>
            <person name="Rash S."/>
            <person name="Saiga H."/>
            <person name="Satake M."/>
            <person name="Terry A."/>
            <person name="Yamada L."/>
            <person name="Wang H.G."/>
            <person name="Awazu S."/>
            <person name="Azumi K."/>
            <person name="Boore J."/>
            <person name="Branno M."/>
            <person name="Chin-Bow S."/>
            <person name="DeSantis R."/>
            <person name="Doyle S."/>
            <person name="Francino P."/>
            <person name="Keys D.N."/>
            <person name="Haga S."/>
            <person name="Hayashi H."/>
            <person name="Hino K."/>
            <person name="Imai K.S."/>
            <person name="Inaba K."/>
            <person name="Kano S."/>
            <person name="Kobayashi K."/>
            <person name="Kobayashi M."/>
            <person name="Lee B.I."/>
            <person name="Makabe K.W."/>
            <person name="Manohar C."/>
            <person name="Matassi G."/>
            <person name="Medina M."/>
            <person name="Mochizuki Y."/>
            <person name="Mount S."/>
            <person name="Morishita T."/>
            <person name="Miura S."/>
            <person name="Nakayama A."/>
            <person name="Nishizaka S."/>
            <person name="Nomoto H."/>
            <person name="Ohta F."/>
            <person name="Oishi K."/>
            <person name="Rigoutsos I."/>
            <person name="Sano M."/>
            <person name="Sasaki A."/>
            <person name="Sasakura Y."/>
            <person name="Shoguchi E."/>
            <person name="Shin-i T."/>
            <person name="Spagnuolo A."/>
            <person name="Stainier D."/>
            <person name="Suzuki M.M."/>
            <person name="Tassy O."/>
            <person name="Takatori N."/>
            <person name="Tokuoka M."/>
            <person name="Yagi K."/>
            <person name="Yoshizaki F."/>
            <person name="Wada S."/>
            <person name="Zhang C."/>
            <person name="Hyatt P.D."/>
            <person name="Larimer F."/>
            <person name="Detter C."/>
            <person name="Doggett N."/>
            <person name="Glavina T."/>
            <person name="Hawkins T."/>
            <person name="Richardson P."/>
            <person name="Lucas S."/>
            <person name="Kohara Y."/>
            <person name="Levine M."/>
            <person name="Satoh N."/>
            <person name="Rokhsar D.S."/>
        </authorList>
    </citation>
    <scope>NUCLEOTIDE SEQUENCE [LARGE SCALE GENOMIC DNA]</scope>
</reference>
<reference evidence="2" key="4">
    <citation type="submission" date="2025-09" db="UniProtKB">
        <authorList>
            <consortium name="Ensembl"/>
        </authorList>
    </citation>
    <scope>IDENTIFICATION</scope>
</reference>
<reference evidence="2" key="3">
    <citation type="submission" date="2025-08" db="UniProtKB">
        <authorList>
            <consortium name="Ensembl"/>
        </authorList>
    </citation>
    <scope>IDENTIFICATION</scope>
</reference>
<feature type="compositionally biased region" description="Low complexity" evidence="1">
    <location>
        <begin position="100"/>
        <end position="137"/>
    </location>
</feature>
<dbReference type="Proteomes" id="UP000008144">
    <property type="component" value="Chromosome 11"/>
</dbReference>
<dbReference type="AlphaFoldDB" id="F6PYX2"/>
<protein>
    <submittedName>
        <fullName evidence="2">Uncharacterized protein</fullName>
    </submittedName>
</protein>
<evidence type="ECO:0000313" key="2">
    <source>
        <dbReference type="Ensembl" id="ENSCINP00000009562.3"/>
    </source>
</evidence>
<dbReference type="InParanoid" id="F6PYX2"/>
<feature type="compositionally biased region" description="Basic and acidic residues" evidence="1">
    <location>
        <begin position="60"/>
        <end position="70"/>
    </location>
</feature>
<accession>F6PYX2</accession>